<feature type="compositionally biased region" description="Polar residues" evidence="1">
    <location>
        <begin position="1"/>
        <end position="33"/>
    </location>
</feature>
<dbReference type="AlphaFoldDB" id="A0A8K0NJC3"/>
<feature type="region of interest" description="Disordered" evidence="1">
    <location>
        <begin position="133"/>
        <end position="156"/>
    </location>
</feature>
<protein>
    <submittedName>
        <fullName evidence="2">Uncharacterized protein</fullName>
    </submittedName>
</protein>
<name>A0A8K0NJC3_9HYPO</name>
<evidence type="ECO:0000313" key="2">
    <source>
        <dbReference type="EMBL" id="KAG5928140.1"/>
    </source>
</evidence>
<proteinExistence type="predicted"/>
<gene>
    <name evidence="2" type="ORF">E4U42_001200</name>
</gene>
<dbReference type="Proteomes" id="UP000811619">
    <property type="component" value="Unassembled WGS sequence"/>
</dbReference>
<feature type="region of interest" description="Disordered" evidence="1">
    <location>
        <begin position="1"/>
        <end position="63"/>
    </location>
</feature>
<feature type="compositionally biased region" description="Basic and acidic residues" evidence="1">
    <location>
        <begin position="43"/>
        <end position="52"/>
    </location>
</feature>
<dbReference type="EMBL" id="SRPY01000134">
    <property type="protein sequence ID" value="KAG5928140.1"/>
    <property type="molecule type" value="Genomic_DNA"/>
</dbReference>
<reference evidence="2" key="1">
    <citation type="journal article" date="2020" name="bioRxiv">
        <title>Whole genome comparisons of ergot fungi reveals the divergence and evolution of species within the genus Claviceps are the result of varying mechanisms driving genome evolution and host range expansion.</title>
        <authorList>
            <person name="Wyka S.A."/>
            <person name="Mondo S.J."/>
            <person name="Liu M."/>
            <person name="Dettman J."/>
            <person name="Nalam V."/>
            <person name="Broders K.D."/>
        </authorList>
    </citation>
    <scope>NUCLEOTIDE SEQUENCE</scope>
    <source>
        <strain evidence="2">CCC 489</strain>
    </source>
</reference>
<evidence type="ECO:0000256" key="1">
    <source>
        <dbReference type="SAM" id="MobiDB-lite"/>
    </source>
</evidence>
<dbReference type="OrthoDB" id="4960590at2759"/>
<evidence type="ECO:0000313" key="3">
    <source>
        <dbReference type="Proteomes" id="UP000811619"/>
    </source>
</evidence>
<sequence length="428" mass="48223">MAKPSINVSPFINSSMAKPSVNVSPFINSSMANRPSRKRKSRHDVSQDDRALKKPTSKSRGRFATPFAPAFYDQLSKIPLTLNVLKELNTRNEVRNEAANRAKQLAPLPKTMSRFARGGGPNLQHLIQKRRLEAEQTGSGRQSQPAGPANPISGTKYGKEFEQHLQDHIIYFDDSKSTPLNIEELRAKLRECPSLSSSTQFSQEQFIAFKATADAAVFKRDVMANVVPYIFGNSNILCKQNILFTELASITNDNVPRPKPSHFDGQHLLDLNMEVRNNYEIRRKVIPTQNINVPVAMNFFMESGRSEGHAMVGKRKACYFGAYGARAMNCLQNYGKAQPEYDGNAYTFTSVYQASAGLLHLYAHHVTAPRHPGGREEYHMTLIKRWLISDDLESFQSGVLAFRYARLLAQEYRVRFVQAANARHDGRQ</sequence>
<organism evidence="2 3">
    <name type="scientific">Claviceps africana</name>
    <dbReference type="NCBI Taxonomy" id="83212"/>
    <lineage>
        <taxon>Eukaryota</taxon>
        <taxon>Fungi</taxon>
        <taxon>Dikarya</taxon>
        <taxon>Ascomycota</taxon>
        <taxon>Pezizomycotina</taxon>
        <taxon>Sordariomycetes</taxon>
        <taxon>Hypocreomycetidae</taxon>
        <taxon>Hypocreales</taxon>
        <taxon>Clavicipitaceae</taxon>
        <taxon>Claviceps</taxon>
    </lineage>
</organism>
<feature type="compositionally biased region" description="Polar residues" evidence="1">
    <location>
        <begin position="136"/>
        <end position="145"/>
    </location>
</feature>
<keyword evidence="3" id="KW-1185">Reference proteome</keyword>
<comment type="caution">
    <text evidence="2">The sequence shown here is derived from an EMBL/GenBank/DDBJ whole genome shotgun (WGS) entry which is preliminary data.</text>
</comment>
<accession>A0A8K0NJC3</accession>